<protein>
    <submittedName>
        <fullName evidence="1">Uncharacterized protein</fullName>
    </submittedName>
</protein>
<name>A0A645DA30_9ZZZZ</name>
<comment type="caution">
    <text evidence="1">The sequence shown here is derived from an EMBL/GenBank/DDBJ whole genome shotgun (WGS) entry which is preliminary data.</text>
</comment>
<evidence type="ECO:0000313" key="1">
    <source>
        <dbReference type="EMBL" id="MPM86037.1"/>
    </source>
</evidence>
<dbReference type="EMBL" id="VSSQ01034176">
    <property type="protein sequence ID" value="MPM86037.1"/>
    <property type="molecule type" value="Genomic_DNA"/>
</dbReference>
<proteinExistence type="predicted"/>
<dbReference type="AlphaFoldDB" id="A0A645DA30"/>
<accession>A0A645DA30</accession>
<gene>
    <name evidence="1" type="ORF">SDC9_133120</name>
</gene>
<sequence>MSNMPHIYSGAINDKSISKVLVGEEQAKIIEVEGDKRFWYAVNNTKDIQVKFIKNNSAEEIIGELK</sequence>
<reference evidence="1" key="1">
    <citation type="submission" date="2019-08" db="EMBL/GenBank/DDBJ databases">
        <authorList>
            <person name="Kucharzyk K."/>
            <person name="Murdoch R.W."/>
            <person name="Higgins S."/>
            <person name="Loffler F."/>
        </authorList>
    </citation>
    <scope>NUCLEOTIDE SEQUENCE</scope>
</reference>
<organism evidence="1">
    <name type="scientific">bioreactor metagenome</name>
    <dbReference type="NCBI Taxonomy" id="1076179"/>
    <lineage>
        <taxon>unclassified sequences</taxon>
        <taxon>metagenomes</taxon>
        <taxon>ecological metagenomes</taxon>
    </lineage>
</organism>